<sequence length="196" mass="21495">MMQLDVMAPSLDSLPKVFALSDLKQLLPGEGEQALDVTLRWLEAGVIRQVAPERPVFFRVVLGDPLSEAEVLQALMRTFPSAIVVGGSALWRQGLSTREDNVLECAVVESDVRCNLSQVSLCCRPAGWWSVIREVGGLSAQGCHGAAMLNPEVAVADAAAFRDVWMPDRDDIHWDRLSTAQLSHATQAMLPLRPHR</sequence>
<evidence type="ECO:0000313" key="2">
    <source>
        <dbReference type="Proteomes" id="UP000029444"/>
    </source>
</evidence>
<keyword evidence="2" id="KW-1185">Reference proteome</keyword>
<dbReference type="AlphaFoldDB" id="A0A095UQ93"/>
<gene>
    <name evidence="1" type="ORF">Y5S_02071</name>
</gene>
<organism evidence="1 2">
    <name type="scientific">Alcanivorax nanhaiticus</name>
    <dbReference type="NCBI Taxonomy" id="1177154"/>
    <lineage>
        <taxon>Bacteria</taxon>
        <taxon>Pseudomonadati</taxon>
        <taxon>Pseudomonadota</taxon>
        <taxon>Gammaproteobacteria</taxon>
        <taxon>Oceanospirillales</taxon>
        <taxon>Alcanivoracaceae</taxon>
        <taxon>Alcanivorax</taxon>
    </lineage>
</organism>
<comment type="caution">
    <text evidence="1">The sequence shown here is derived from an EMBL/GenBank/DDBJ whole genome shotgun (WGS) entry which is preliminary data.</text>
</comment>
<dbReference type="eggNOG" id="ENOG502ZUUG">
    <property type="taxonomic scope" value="Bacteria"/>
</dbReference>
<dbReference type="EMBL" id="ARXV01000007">
    <property type="protein sequence ID" value="KGD64705.1"/>
    <property type="molecule type" value="Genomic_DNA"/>
</dbReference>
<proteinExistence type="predicted"/>
<name>A0A095UQ93_9GAMM</name>
<reference evidence="1 2" key="1">
    <citation type="submission" date="2012-09" db="EMBL/GenBank/DDBJ databases">
        <title>Genome Sequence of alkane-degrading Bacterium Alcanivorax sp. 19-m-6.</title>
        <authorList>
            <person name="Lai Q."/>
            <person name="Shao Z."/>
        </authorList>
    </citation>
    <scope>NUCLEOTIDE SEQUENCE [LARGE SCALE GENOMIC DNA]</scope>
    <source>
        <strain evidence="1 2">19-m-6</strain>
    </source>
</reference>
<dbReference type="OrthoDB" id="6077362at2"/>
<accession>A0A095UQ93</accession>
<evidence type="ECO:0000313" key="1">
    <source>
        <dbReference type="EMBL" id="KGD64705.1"/>
    </source>
</evidence>
<dbReference type="RefSeq" id="WP_035232810.1">
    <property type="nucleotide sequence ID" value="NZ_ARXV01000007.1"/>
</dbReference>
<dbReference type="Proteomes" id="UP000029444">
    <property type="component" value="Unassembled WGS sequence"/>
</dbReference>
<dbReference type="STRING" id="1177154.Y5S_02071"/>
<dbReference type="PATRIC" id="fig|1177154.3.peg.2106"/>
<protein>
    <submittedName>
        <fullName evidence="1">Uncharacterized protein</fullName>
    </submittedName>
</protein>